<evidence type="ECO:0000259" key="1">
    <source>
        <dbReference type="Pfam" id="PF18292"/>
    </source>
</evidence>
<protein>
    <submittedName>
        <fullName evidence="2">Zinc transporter ZIP4</fullName>
    </submittedName>
</protein>
<feature type="domain" description="Zinc transporter ZIP4 N-terminal" evidence="1">
    <location>
        <begin position="87"/>
        <end position="244"/>
    </location>
</feature>
<dbReference type="Pfam" id="PF18292">
    <property type="entry name" value="ZIP4_domain"/>
    <property type="match status" value="1"/>
</dbReference>
<dbReference type="InterPro" id="IPR041137">
    <property type="entry name" value="ZIP4_N"/>
</dbReference>
<name>A0A4Z2G1F4_9TELE</name>
<comment type="caution">
    <text evidence="2">The sequence shown here is derived from an EMBL/GenBank/DDBJ whole genome shotgun (WGS) entry which is preliminary data.</text>
</comment>
<keyword evidence="3" id="KW-1185">Reference proteome</keyword>
<reference evidence="2 3" key="1">
    <citation type="submission" date="2019-03" db="EMBL/GenBank/DDBJ databases">
        <title>First draft genome of Liparis tanakae, snailfish: a comprehensive survey of snailfish specific genes.</title>
        <authorList>
            <person name="Kim W."/>
            <person name="Song I."/>
            <person name="Jeong J.-H."/>
            <person name="Kim D."/>
            <person name="Kim S."/>
            <person name="Ryu S."/>
            <person name="Song J.Y."/>
            <person name="Lee S.K."/>
        </authorList>
    </citation>
    <scope>NUCLEOTIDE SEQUENCE [LARGE SCALE GENOMIC DNA]</scope>
    <source>
        <tissue evidence="2">Muscle</tissue>
    </source>
</reference>
<dbReference type="AlphaFoldDB" id="A0A4Z2G1F4"/>
<evidence type="ECO:0000313" key="2">
    <source>
        <dbReference type="EMBL" id="TNN47386.1"/>
    </source>
</evidence>
<gene>
    <name evidence="2" type="primary">SLC39A4_1</name>
    <name evidence="2" type="ORF">EYF80_042389</name>
</gene>
<dbReference type="Proteomes" id="UP000314294">
    <property type="component" value="Unassembled WGS sequence"/>
</dbReference>
<sequence>MASPQELFESPFWSETNHPGALQMSRLASADLVLGLCVVSRWFDACSFGWGLLGSVSGSPAVEDAYRAVLSVVSPGQQYLNRESLGSVFNTLEKRVQCGEVSCEKCDLLDAFQQLISDHSSHGEDETQTGGTSEALSVSQFPALAAGCVLYLSSPGRVCSAVRQGTWGQEARRFLRRHTHQDHHEELKVLLQELHAHYEPSDRESCVTADDITTEVNPSSPDQRQEVGAVLGRVLYHALQGHCFISRPLPEESFFLDYIMERLGPENFTVEGKQMSLRNTEEHGHIH</sequence>
<accession>A0A4Z2G1F4</accession>
<proteinExistence type="predicted"/>
<dbReference type="EMBL" id="SRLO01000744">
    <property type="protein sequence ID" value="TNN47386.1"/>
    <property type="molecule type" value="Genomic_DNA"/>
</dbReference>
<organism evidence="2 3">
    <name type="scientific">Liparis tanakae</name>
    <name type="common">Tanaka's snailfish</name>
    <dbReference type="NCBI Taxonomy" id="230148"/>
    <lineage>
        <taxon>Eukaryota</taxon>
        <taxon>Metazoa</taxon>
        <taxon>Chordata</taxon>
        <taxon>Craniata</taxon>
        <taxon>Vertebrata</taxon>
        <taxon>Euteleostomi</taxon>
        <taxon>Actinopterygii</taxon>
        <taxon>Neopterygii</taxon>
        <taxon>Teleostei</taxon>
        <taxon>Neoteleostei</taxon>
        <taxon>Acanthomorphata</taxon>
        <taxon>Eupercaria</taxon>
        <taxon>Perciformes</taxon>
        <taxon>Cottioidei</taxon>
        <taxon>Cottales</taxon>
        <taxon>Liparidae</taxon>
        <taxon>Liparis</taxon>
    </lineage>
</organism>
<dbReference type="OrthoDB" id="200954at2759"/>
<evidence type="ECO:0000313" key="3">
    <source>
        <dbReference type="Proteomes" id="UP000314294"/>
    </source>
</evidence>